<feature type="compositionally biased region" description="Basic residues" evidence="1">
    <location>
        <begin position="1272"/>
        <end position="1281"/>
    </location>
</feature>
<accession>A0A0L7R364</accession>
<gene>
    <name evidence="2" type="ORF">WH47_09843</name>
</gene>
<feature type="region of interest" description="Disordered" evidence="1">
    <location>
        <begin position="1366"/>
        <end position="1385"/>
    </location>
</feature>
<reference evidence="2 3" key="1">
    <citation type="submission" date="2015-07" db="EMBL/GenBank/DDBJ databases">
        <title>The genome of Habropoda laboriosa.</title>
        <authorList>
            <person name="Pan H."/>
            <person name="Kapheim K."/>
        </authorList>
    </citation>
    <scope>NUCLEOTIDE SEQUENCE [LARGE SCALE GENOMIC DNA]</scope>
    <source>
        <strain evidence="2">0110345459</strain>
    </source>
</reference>
<feature type="region of interest" description="Disordered" evidence="1">
    <location>
        <begin position="1468"/>
        <end position="1490"/>
    </location>
</feature>
<evidence type="ECO:0000256" key="1">
    <source>
        <dbReference type="SAM" id="MobiDB-lite"/>
    </source>
</evidence>
<name>A0A0L7R364_9HYME</name>
<keyword evidence="3" id="KW-1185">Reference proteome</keyword>
<dbReference type="OrthoDB" id="6776738at2759"/>
<dbReference type="EMBL" id="KQ414663">
    <property type="protein sequence ID" value="KOC65264.1"/>
    <property type="molecule type" value="Genomic_DNA"/>
</dbReference>
<sequence length="1490" mass="173353">MNNIEGKIKRWIANISTKNKKLNGQIFKLLLYLSHTADKCNKQNHATGKEIYKLTCLLCSILTKIPDNIKFVSSLFHIIRCLLAMCMFNEAYKICLNLKTEALYCSHENVSDILVKIAFLWCNTINNKFLILQKDPSGSKHYYELKNIIKYELEMIQIAYKNSTKHLLMKISLYLDKIALMCKEPNICFVNFSTFIIEYLNETKILLNKDEKYIICRHMLHITSRIMCENINEKCLKSAIQIFNTISDYFKKILLEDEECYQCFLLCESLCLTVAKPVECLVESNVKSIQDLNDSYVKLTKQYGYTGAIKWTTFSILQILEPLFIYWETCIKATKKIYLKDDLLLETMNLVRCISTCFSKQTLEKCKSCQSENCNMRKDTYNAVVIKTRCINLISKLSANDLSKSIIILVRKFLEQNIVFIYEMKECNCKCWTHLWRTNGALIYNLGIMSDCFYEESVSLFSLLFTSIIQFEGIQSRCQYISLQNPVSLTLHRISSLHYNHGMYREAMTATALNALLSYNDSESKAFRMWANIKYKSATKEIMEMTILTCLKRDRLKMEELGLSIELSKYDLVQICLREAKSLQEAKVNLSAAIHEVLNDLKTLKASPVEYARVVQMLAHHLSNFDYNEDISEYLKRAMLNLKQLTPNASTLCLQANLEFYMYITQLHTMNQKTQIEMENTKFALYAPKINEIGENESCDVVPAYSMINVKVDSRLMMYLEIPLKKWNKCLKQNLSEVAKGYEPMITLHTLIIAGEYAHLYRYEEYEITIWKLAHTLASEMQNNFAIIYVIGRSISLRYVNDEWISTAKELAIKHKDTNDDETIYAIAIFWISLSDFYFECNMYDEARKLLDESRQLPRISFFSNIAVYLYSLDRILYNCYLYKETIKHEEYTRYIVETLYTIVNLNEELASRKWKYQDKHLFGFDILLSATVNLSFRMNSLLSFREIGAHLVRRLKTAQTLGATIRVAEILKSLCYIDLSRAQLSDCEVKLQGLEHILNIETLTKSMNNNCTKINSENIFVSPIRNIDPIRDVPQNDSSPVLRNKVFDLPKFMCHKNCDCYICQNVAYHYLVFASTHIRAQLYALQKNISASLQHFYGAFKIKENLMKKEKYIAKCNNEYFSWQERFYTIDYILLLINFSYFLRSYLDTSQEKIMSIILLAAQICDMNKLKGHPIYIAVKELIIDCRFRKIFDISDHSKFTVPNSSDINISKYVQEYKVEGSICVTPTTNNTRVKKPITLRRNRTPPLLKLTKVSMAFSDDEDNTPSPPSRYKKTRSSSRLTRRRLLNDEYSDTISQTKQETKQLKNNLSLEGDKNISIKDIIEKVESLAPGISEHLYKVVDKKDEAATTKNVQKLIHTIENLKQSATSQKSARKTRNSKPLISNDYNNINQVIALFQDFGIDEKKNNLDPLNKNDAISGHSKDCMSSVKTDSLSCQKQDRISEESNIENLEQNNYRENTRLRITKNSTNSVKNKQMHNIKTRKSKEKL</sequence>
<dbReference type="STRING" id="597456.A0A0L7R364"/>
<evidence type="ECO:0000313" key="2">
    <source>
        <dbReference type="EMBL" id="KOC65264.1"/>
    </source>
</evidence>
<proteinExistence type="predicted"/>
<protein>
    <submittedName>
        <fullName evidence="2">Uncharacterized protein</fullName>
    </submittedName>
</protein>
<evidence type="ECO:0000313" key="3">
    <source>
        <dbReference type="Proteomes" id="UP000053825"/>
    </source>
</evidence>
<feature type="compositionally biased region" description="Basic residues" evidence="1">
    <location>
        <begin position="1476"/>
        <end position="1490"/>
    </location>
</feature>
<dbReference type="Proteomes" id="UP000053825">
    <property type="component" value="Unassembled WGS sequence"/>
</dbReference>
<feature type="region of interest" description="Disordered" evidence="1">
    <location>
        <begin position="1260"/>
        <end position="1281"/>
    </location>
</feature>
<organism evidence="2 3">
    <name type="scientific">Habropoda laboriosa</name>
    <dbReference type="NCBI Taxonomy" id="597456"/>
    <lineage>
        <taxon>Eukaryota</taxon>
        <taxon>Metazoa</taxon>
        <taxon>Ecdysozoa</taxon>
        <taxon>Arthropoda</taxon>
        <taxon>Hexapoda</taxon>
        <taxon>Insecta</taxon>
        <taxon>Pterygota</taxon>
        <taxon>Neoptera</taxon>
        <taxon>Endopterygota</taxon>
        <taxon>Hymenoptera</taxon>
        <taxon>Apocrita</taxon>
        <taxon>Aculeata</taxon>
        <taxon>Apoidea</taxon>
        <taxon>Anthophila</taxon>
        <taxon>Apidae</taxon>
        <taxon>Habropoda</taxon>
    </lineage>
</organism>